<evidence type="ECO:0000256" key="1">
    <source>
        <dbReference type="SAM" id="SignalP"/>
    </source>
</evidence>
<evidence type="ECO:0000313" key="2">
    <source>
        <dbReference type="EMBL" id="KMQ85194.1"/>
    </source>
</evidence>
<organism evidence="2 3">
    <name type="scientific">Lasius niger</name>
    <name type="common">Black garden ant</name>
    <dbReference type="NCBI Taxonomy" id="67767"/>
    <lineage>
        <taxon>Eukaryota</taxon>
        <taxon>Metazoa</taxon>
        <taxon>Ecdysozoa</taxon>
        <taxon>Arthropoda</taxon>
        <taxon>Hexapoda</taxon>
        <taxon>Insecta</taxon>
        <taxon>Pterygota</taxon>
        <taxon>Neoptera</taxon>
        <taxon>Endopterygota</taxon>
        <taxon>Hymenoptera</taxon>
        <taxon>Apocrita</taxon>
        <taxon>Aculeata</taxon>
        <taxon>Formicoidea</taxon>
        <taxon>Formicidae</taxon>
        <taxon>Formicinae</taxon>
        <taxon>Lasius</taxon>
        <taxon>Lasius</taxon>
    </lineage>
</organism>
<evidence type="ECO:0000313" key="3">
    <source>
        <dbReference type="Proteomes" id="UP000036403"/>
    </source>
</evidence>
<accession>A0A0J7K4G7</accession>
<feature type="signal peptide" evidence="1">
    <location>
        <begin position="1"/>
        <end position="36"/>
    </location>
</feature>
<protein>
    <submittedName>
        <fullName evidence="2">Metal transporter cnnm2</fullName>
    </submittedName>
</protein>
<dbReference type="STRING" id="67767.A0A0J7K4G7"/>
<dbReference type="Proteomes" id="UP000036403">
    <property type="component" value="Unassembled WGS sequence"/>
</dbReference>
<gene>
    <name evidence="2" type="ORF">RF55_16385</name>
</gene>
<proteinExistence type="predicted"/>
<keyword evidence="3" id="KW-1185">Reference proteome</keyword>
<comment type="caution">
    <text evidence="2">The sequence shown here is derived from an EMBL/GenBank/DDBJ whole genome shotgun (WGS) entry which is preliminary data.</text>
</comment>
<dbReference type="AlphaFoldDB" id="A0A0J7K4G7"/>
<dbReference type="EMBL" id="LBMM01014392">
    <property type="protein sequence ID" value="KMQ85194.1"/>
    <property type="molecule type" value="Genomic_DNA"/>
</dbReference>
<dbReference type="PaxDb" id="67767-A0A0J7K4G7"/>
<keyword evidence="1" id="KW-0732">Signal</keyword>
<feature type="chain" id="PRO_5005289887" evidence="1">
    <location>
        <begin position="37"/>
        <end position="194"/>
    </location>
</feature>
<reference evidence="2 3" key="1">
    <citation type="submission" date="2015-04" db="EMBL/GenBank/DDBJ databases">
        <title>Lasius niger genome sequencing.</title>
        <authorList>
            <person name="Konorov E.A."/>
            <person name="Nikitin M.A."/>
            <person name="Kirill M.V."/>
            <person name="Chang P."/>
        </authorList>
    </citation>
    <scope>NUCLEOTIDE SEQUENCE [LARGE SCALE GENOMIC DNA]</scope>
    <source>
        <tissue evidence="2">Whole</tissue>
    </source>
</reference>
<sequence>MKLSAEYSDRMMAQHVGRSRFTPATVLLLLVPACVAQLANANATTTSSSTTTTTTIDGVRYDDTSSRVVVQPTVKSAPVIRTAVALSHGAADDRRPLVEFLGTGLGRDLALRWSPSRHDCPMTYSDDTHLDAVWTSPTRDRAIYEFRTSITEDPTIAVVYFCLRNGSDDDDGGDGRRWSNLGDRVSIEFPVRPE</sequence>
<name>A0A0J7K4G7_LASNI</name>